<sequence length="274" mass="30426">MFLSSRTGHAQAAQMVFDGTPIEFKSTDTVDFLSSLLPLSTLPILTSLRFIGLRTRREHTPNYLRLARLLVALISTTSTLAYLEVTTGNADELEDLVSALGTACSSPRFPNLRTATFRVIHPNKTSIRRLLNILSNIRHATMCLSPSHKEYSLVFKPANSQATLSRFANIPSLEKVELLFTTEDRLQEFIDVAAIKKGGLKTIHASPATIYELRASGIWTMTPMVPQLCNKTRDPLHSHAHIVCEGDEFTELCLVVARGPDMRWTGSEGLTFIN</sequence>
<proteinExistence type="predicted"/>
<accession>A0A166FGX5</accession>
<dbReference type="OrthoDB" id="10559320at2759"/>
<name>A0A166FGX5_9AGAM</name>
<gene>
    <name evidence="1" type="ORF">FIBSPDRAFT_51655</name>
</gene>
<dbReference type="Proteomes" id="UP000076532">
    <property type="component" value="Unassembled WGS sequence"/>
</dbReference>
<reference evidence="1 2" key="1">
    <citation type="journal article" date="2016" name="Mol. Biol. Evol.">
        <title>Comparative Genomics of Early-Diverging Mushroom-Forming Fungi Provides Insights into the Origins of Lignocellulose Decay Capabilities.</title>
        <authorList>
            <person name="Nagy L.G."/>
            <person name="Riley R."/>
            <person name="Tritt A."/>
            <person name="Adam C."/>
            <person name="Daum C."/>
            <person name="Floudas D."/>
            <person name="Sun H."/>
            <person name="Yadav J.S."/>
            <person name="Pangilinan J."/>
            <person name="Larsson K.H."/>
            <person name="Matsuura K."/>
            <person name="Barry K."/>
            <person name="Labutti K."/>
            <person name="Kuo R."/>
            <person name="Ohm R.A."/>
            <person name="Bhattacharya S.S."/>
            <person name="Shirouzu T."/>
            <person name="Yoshinaga Y."/>
            <person name="Martin F.M."/>
            <person name="Grigoriev I.V."/>
            <person name="Hibbett D.S."/>
        </authorList>
    </citation>
    <scope>NUCLEOTIDE SEQUENCE [LARGE SCALE GENOMIC DNA]</scope>
    <source>
        <strain evidence="1 2">CBS 109695</strain>
    </source>
</reference>
<dbReference type="AlphaFoldDB" id="A0A166FGX5"/>
<protein>
    <submittedName>
        <fullName evidence="1">Uncharacterized protein</fullName>
    </submittedName>
</protein>
<keyword evidence="2" id="KW-1185">Reference proteome</keyword>
<evidence type="ECO:0000313" key="2">
    <source>
        <dbReference type="Proteomes" id="UP000076532"/>
    </source>
</evidence>
<organism evidence="1 2">
    <name type="scientific">Athelia psychrophila</name>
    <dbReference type="NCBI Taxonomy" id="1759441"/>
    <lineage>
        <taxon>Eukaryota</taxon>
        <taxon>Fungi</taxon>
        <taxon>Dikarya</taxon>
        <taxon>Basidiomycota</taxon>
        <taxon>Agaricomycotina</taxon>
        <taxon>Agaricomycetes</taxon>
        <taxon>Agaricomycetidae</taxon>
        <taxon>Atheliales</taxon>
        <taxon>Atheliaceae</taxon>
        <taxon>Athelia</taxon>
    </lineage>
</organism>
<dbReference type="EMBL" id="KV417589">
    <property type="protein sequence ID" value="KZP16793.1"/>
    <property type="molecule type" value="Genomic_DNA"/>
</dbReference>
<evidence type="ECO:0000313" key="1">
    <source>
        <dbReference type="EMBL" id="KZP16793.1"/>
    </source>
</evidence>